<evidence type="ECO:0000256" key="1">
    <source>
        <dbReference type="SAM" id="MobiDB-lite"/>
    </source>
</evidence>
<evidence type="ECO:0008006" key="4">
    <source>
        <dbReference type="Google" id="ProtNLM"/>
    </source>
</evidence>
<evidence type="ECO:0000313" key="3">
    <source>
        <dbReference type="Proteomes" id="UP001387447"/>
    </source>
</evidence>
<feature type="region of interest" description="Disordered" evidence="1">
    <location>
        <begin position="128"/>
        <end position="163"/>
    </location>
</feature>
<organism evidence="2 3">
    <name type="scientific">Limnospira fusiformis PMC 851.14</name>
    <dbReference type="NCBI Taxonomy" id="2219512"/>
    <lineage>
        <taxon>Bacteria</taxon>
        <taxon>Bacillati</taxon>
        <taxon>Cyanobacteriota</taxon>
        <taxon>Cyanophyceae</taxon>
        <taxon>Oscillatoriophycideae</taxon>
        <taxon>Oscillatoriales</taxon>
        <taxon>Sirenicapillariaceae</taxon>
        <taxon>Limnospira</taxon>
    </lineage>
</organism>
<dbReference type="RefSeq" id="WP_006668110.1">
    <property type="nucleotide sequence ID" value="NZ_JBBWYZ010000015.1"/>
</dbReference>
<accession>A0ABU9EP42</accession>
<gene>
    <name evidence="2" type="ORF">AAEJ74_18650</name>
</gene>
<comment type="caution">
    <text evidence="2">The sequence shown here is derived from an EMBL/GenBank/DDBJ whole genome shotgun (WGS) entry which is preliminary data.</text>
</comment>
<evidence type="ECO:0000313" key="2">
    <source>
        <dbReference type="EMBL" id="MEK9513632.1"/>
    </source>
</evidence>
<feature type="compositionally biased region" description="Polar residues" evidence="1">
    <location>
        <begin position="132"/>
        <end position="147"/>
    </location>
</feature>
<proteinExistence type="predicted"/>
<protein>
    <recommendedName>
        <fullName evidence="4">DRBM domain-containing protein</fullName>
    </recommendedName>
</protein>
<sequence length="248" mass="27276">MFTQFRNRYPTGGLISELIAIENNQYIVRVSVQVAGVTLASGLGMAETVELAEDRARERSLQCLGLHKIGDNLPKADLPNMEDSLPSPVVYNLSNQSAVDSPTTGAETLGLDSMAMPSDEWLSATYMKPKTGSPSLPDATTTQNPAQTKARGASLPHLPSDELETPENTIIHEPEPPSVTLSQGTRYNTAYHVDDMSDDIAKTDIELRRLGWTAEQGSTHLLKTYGKRSRRHLTPEELLDFLHYLQSI</sequence>
<dbReference type="Proteomes" id="UP001387447">
    <property type="component" value="Unassembled WGS sequence"/>
</dbReference>
<dbReference type="EMBL" id="JBBWYZ010000015">
    <property type="protein sequence ID" value="MEK9513632.1"/>
    <property type="molecule type" value="Genomic_DNA"/>
</dbReference>
<name>A0ABU9EP42_LIMFS</name>
<reference evidence="2 3" key="1">
    <citation type="journal article" date="2024" name="Front. Microbiol.">
        <title>Transcriptomic insights into the dominance of two phototrophs throughout the water column of a tropical hypersaline-alkaline crater lake (Dziani Dzaha, Mayotte).</title>
        <authorList>
            <person name="Duperron S."/>
            <person name="Halary S."/>
            <person name="Bouly J.-P."/>
            <person name="Roussel T."/>
            <person name="Hugoni M."/>
            <person name="Bruto M."/>
            <person name="Oger P."/>
            <person name="Duval C."/>
            <person name="Woo A."/>
            <person name="Jezequiel D."/>
            <person name="Ader M."/>
            <person name="Leboulanger C."/>
            <person name="Agogue H."/>
            <person name="Grossi V."/>
            <person name="Trousselier M."/>
            <person name="Bernard C."/>
        </authorList>
    </citation>
    <scope>NUCLEOTIDE SEQUENCE [LARGE SCALE GENOMIC DNA]</scope>
    <source>
        <strain evidence="2 3">PMC 851.14</strain>
    </source>
</reference>
<keyword evidence="3" id="KW-1185">Reference proteome</keyword>